<reference evidence="2" key="1">
    <citation type="submission" date="2021-09" db="EMBL/GenBank/DDBJ databases">
        <authorList>
            <person name="Martin H S."/>
        </authorList>
    </citation>
    <scope>NUCLEOTIDE SEQUENCE</scope>
</reference>
<dbReference type="InterPro" id="IPR029034">
    <property type="entry name" value="Cystine-knot_cytokine"/>
</dbReference>
<dbReference type="Proteomes" id="UP000789524">
    <property type="component" value="Unassembled WGS sequence"/>
</dbReference>
<name>A0A8J2VQL7_9NEOP</name>
<sequence length="212" mass="24501">MNEEVLKHEKALMKDLMLYIKGVPTEREPLDAFCGPQAAQAFDKAVERKISIIYLQISVAVVITVQLLLPILAFKKTSNVDQFLVENQRTRLRQNYIMQRALDSDNDDKFDITYVKAPLVNKNNPEELPALIVDYANMIRNDIILLDNSVETRTRKRGNIKVEKYDITVLKRRRHNDKSVEELPDELKSRWVAVKKPVTIGCVCTRDNVDFD</sequence>
<comment type="caution">
    <text evidence="2">The sequence shown here is derived from an EMBL/GenBank/DDBJ whole genome shotgun (WGS) entry which is preliminary data.</text>
</comment>
<accession>A0A8J2VQL7</accession>
<dbReference type="AlphaFoldDB" id="A0A8J2VQL7"/>
<feature type="transmembrane region" description="Helical" evidence="1">
    <location>
        <begin position="52"/>
        <end position="74"/>
    </location>
</feature>
<evidence type="ECO:0000313" key="2">
    <source>
        <dbReference type="EMBL" id="CAG9560376.1"/>
    </source>
</evidence>
<keyword evidence="1" id="KW-1133">Transmembrane helix</keyword>
<dbReference type="OrthoDB" id="5950649at2759"/>
<evidence type="ECO:0000313" key="3">
    <source>
        <dbReference type="Proteomes" id="UP000789524"/>
    </source>
</evidence>
<gene>
    <name evidence="2" type="ORF">DCHRY22_LOCUS2052</name>
</gene>
<organism evidence="2 3">
    <name type="scientific">Danaus chrysippus</name>
    <name type="common">African queen</name>
    <dbReference type="NCBI Taxonomy" id="151541"/>
    <lineage>
        <taxon>Eukaryota</taxon>
        <taxon>Metazoa</taxon>
        <taxon>Ecdysozoa</taxon>
        <taxon>Arthropoda</taxon>
        <taxon>Hexapoda</taxon>
        <taxon>Insecta</taxon>
        <taxon>Pterygota</taxon>
        <taxon>Neoptera</taxon>
        <taxon>Endopterygota</taxon>
        <taxon>Lepidoptera</taxon>
        <taxon>Glossata</taxon>
        <taxon>Ditrysia</taxon>
        <taxon>Papilionoidea</taxon>
        <taxon>Nymphalidae</taxon>
        <taxon>Danainae</taxon>
        <taxon>Danaini</taxon>
        <taxon>Danaina</taxon>
        <taxon>Danaus</taxon>
        <taxon>Anosia</taxon>
    </lineage>
</organism>
<keyword evidence="1" id="KW-0812">Transmembrane</keyword>
<proteinExistence type="predicted"/>
<dbReference type="EMBL" id="CAKASE010000045">
    <property type="protein sequence ID" value="CAG9560376.1"/>
    <property type="molecule type" value="Genomic_DNA"/>
</dbReference>
<dbReference type="SUPFAM" id="SSF57501">
    <property type="entry name" value="Cystine-knot cytokines"/>
    <property type="match status" value="1"/>
</dbReference>
<evidence type="ECO:0000256" key="1">
    <source>
        <dbReference type="SAM" id="Phobius"/>
    </source>
</evidence>
<keyword evidence="3" id="KW-1185">Reference proteome</keyword>
<keyword evidence="1" id="KW-0472">Membrane</keyword>
<protein>
    <submittedName>
        <fullName evidence="2">(African queen) hypothetical protein</fullName>
    </submittedName>
</protein>